<dbReference type="Pfam" id="PF07494">
    <property type="entry name" value="Reg_prop"/>
    <property type="match status" value="1"/>
</dbReference>
<feature type="signal peptide" evidence="1">
    <location>
        <begin position="1"/>
        <end position="21"/>
    </location>
</feature>
<protein>
    <submittedName>
        <fullName evidence="2">Two component regulator propeller domain protein</fullName>
    </submittedName>
</protein>
<dbReference type="EMBL" id="CP012040">
    <property type="protein sequence ID" value="AKP51532.1"/>
    <property type="molecule type" value="Genomic_DNA"/>
</dbReference>
<dbReference type="InterPro" id="IPR011110">
    <property type="entry name" value="Reg_prop"/>
</dbReference>
<evidence type="ECO:0000313" key="3">
    <source>
        <dbReference type="Proteomes" id="UP000036520"/>
    </source>
</evidence>
<feature type="chain" id="PRO_5005208253" evidence="1">
    <location>
        <begin position="22"/>
        <end position="718"/>
    </location>
</feature>
<keyword evidence="1" id="KW-0732">Signal</keyword>
<name>A0A0H4PT73_9BACT</name>
<dbReference type="KEGG" id="camu:CA2015_2109"/>
<evidence type="ECO:0000256" key="1">
    <source>
        <dbReference type="SAM" id="SignalP"/>
    </source>
</evidence>
<proteinExistence type="predicted"/>
<dbReference type="STRING" id="320787.CA2015_2109"/>
<accession>A0A0H4PT73</accession>
<dbReference type="Proteomes" id="UP000036520">
    <property type="component" value="Chromosome"/>
</dbReference>
<organism evidence="2 3">
    <name type="scientific">Cyclobacterium amurskyense</name>
    <dbReference type="NCBI Taxonomy" id="320787"/>
    <lineage>
        <taxon>Bacteria</taxon>
        <taxon>Pseudomonadati</taxon>
        <taxon>Bacteroidota</taxon>
        <taxon>Cytophagia</taxon>
        <taxon>Cytophagales</taxon>
        <taxon>Cyclobacteriaceae</taxon>
        <taxon>Cyclobacterium</taxon>
    </lineage>
</organism>
<dbReference type="RefSeq" id="WP_048641857.1">
    <property type="nucleotide sequence ID" value="NZ_CP012040.1"/>
</dbReference>
<evidence type="ECO:0000313" key="2">
    <source>
        <dbReference type="EMBL" id="AKP51532.1"/>
    </source>
</evidence>
<sequence>MKVFKFTAFLMVCLQFSPVQVFSQKIASGPYFQEVSQEIELPLNAGLDVVKLFKHGNTIKAVTSHGIFYNKEGQWSGQPFVSGIINATSDNSQTVWMNNDKTIWSEKGDRIPNPPRTDGRQSITSTHWINSNTLLTGTTHGLYTWNGAWEKVTSFPNVKINAITQDNEGIIWIASDEGLWQNKSGEWLDVDKIGLALGHDSQYLTVTTGINGKDILFSSPKAIASLAADGNHWLKRGADGLPYGPVTTILETDSLLWLGTPKGLIRKGKNWRYYTSKRWLADDQINDILPIEPGKVWVATPNGISEIGLKAMTLEQKANGIEDIIEKRHNRIGIINRSKLAIAGDINSSFLENQDNDGLWTSCYLIAESFRYGVTKSEDAKAKAKRTFEALERLETVTGIPGYPARSYVRSEDLLAPSRSPHPKNWHPSPDGEWQWLDDTSSDEIVGHLFSMALYHDMVADEADKKKVVDLIDRIVSHIVDNDLQLIDYDGKPTRWAIWTPDSLNRSSNWYYEKGLNSLQILSSLQTAYHFTGKAKYKKVYRHLIEKEGYAQNALQAKMTDPFDISHSDDILNFFPYYNLLKYTPKEDPNYPLYLQSLQRSWKAVQSDNMPVWNVFASALLKEDKDLNIALREIQTFPLDMITWSIDNSHRWDLRVDEFPGRGRSPQAYIAIPSPEGNAFRWNTNPKQLNISGGGKTEVSGTYYLVAYWMGRYYGYWE</sequence>
<dbReference type="Gene3D" id="2.130.10.10">
    <property type="entry name" value="YVTN repeat-like/Quinoprotein amine dehydrogenase"/>
    <property type="match status" value="2"/>
</dbReference>
<gene>
    <name evidence="2" type="ORF">CA2015_2109</name>
</gene>
<dbReference type="InterPro" id="IPR015943">
    <property type="entry name" value="WD40/YVTN_repeat-like_dom_sf"/>
</dbReference>
<dbReference type="AlphaFoldDB" id="A0A0H4PT73"/>
<keyword evidence="3" id="KW-1185">Reference proteome</keyword>
<reference evidence="2 3" key="1">
    <citation type="submission" date="2015-07" db="EMBL/GenBank/DDBJ databases">
        <authorList>
            <person name="Kim K.M."/>
        </authorList>
    </citation>
    <scope>NUCLEOTIDE SEQUENCE [LARGE SCALE GENOMIC DNA]</scope>
    <source>
        <strain evidence="2 3">KCTC 12363</strain>
    </source>
</reference>